<gene>
    <name evidence="1" type="ORF">A2482_03115</name>
</gene>
<sequence length="70" mass="7800">MCKLRNAFEKELEAMAADKTRLLDCPDEPETGTEISLAETADIYEAAGLIRKGENLFEQVSGRLNLRKKG</sequence>
<name>A0A1F5T8J3_9BACT</name>
<dbReference type="Proteomes" id="UP000178656">
    <property type="component" value="Unassembled WGS sequence"/>
</dbReference>
<dbReference type="EMBL" id="MFGM01000059">
    <property type="protein sequence ID" value="OGF35073.1"/>
    <property type="molecule type" value="Genomic_DNA"/>
</dbReference>
<organism evidence="1 2">
    <name type="scientific">Candidatus Falkowbacteria bacterium RIFOXYC2_FULL_48_21</name>
    <dbReference type="NCBI Taxonomy" id="1798005"/>
    <lineage>
        <taxon>Bacteria</taxon>
        <taxon>Candidatus Falkowiibacteriota</taxon>
    </lineage>
</organism>
<proteinExistence type="predicted"/>
<comment type="caution">
    <text evidence="1">The sequence shown here is derived from an EMBL/GenBank/DDBJ whole genome shotgun (WGS) entry which is preliminary data.</text>
</comment>
<accession>A0A1F5T8J3</accession>
<dbReference type="AlphaFoldDB" id="A0A1F5T8J3"/>
<reference evidence="1 2" key="1">
    <citation type="journal article" date="2016" name="Nat. Commun.">
        <title>Thousands of microbial genomes shed light on interconnected biogeochemical processes in an aquifer system.</title>
        <authorList>
            <person name="Anantharaman K."/>
            <person name="Brown C.T."/>
            <person name="Hug L.A."/>
            <person name="Sharon I."/>
            <person name="Castelle C.J."/>
            <person name="Probst A.J."/>
            <person name="Thomas B.C."/>
            <person name="Singh A."/>
            <person name="Wilkins M.J."/>
            <person name="Karaoz U."/>
            <person name="Brodie E.L."/>
            <person name="Williams K.H."/>
            <person name="Hubbard S.S."/>
            <person name="Banfield J.F."/>
        </authorList>
    </citation>
    <scope>NUCLEOTIDE SEQUENCE [LARGE SCALE GENOMIC DNA]</scope>
</reference>
<evidence type="ECO:0000313" key="1">
    <source>
        <dbReference type="EMBL" id="OGF35073.1"/>
    </source>
</evidence>
<protein>
    <submittedName>
        <fullName evidence="1">Uncharacterized protein</fullName>
    </submittedName>
</protein>
<evidence type="ECO:0000313" key="2">
    <source>
        <dbReference type="Proteomes" id="UP000178656"/>
    </source>
</evidence>